<evidence type="ECO:0000256" key="10">
    <source>
        <dbReference type="SAM" id="MobiDB-lite"/>
    </source>
</evidence>
<evidence type="ECO:0000313" key="11">
    <source>
        <dbReference type="EMBL" id="KAK5951264.1"/>
    </source>
</evidence>
<keyword evidence="12" id="KW-1185">Reference proteome</keyword>
<proteinExistence type="inferred from homology"/>
<protein>
    <recommendedName>
        <fullName evidence="6">Translation initiation factor eIF2B subunit delta</fullName>
    </recommendedName>
    <alternativeName>
        <fullName evidence="7">eIF2B GDP-GTP exchange factor subunit delta</fullName>
    </alternativeName>
</protein>
<feature type="compositionally biased region" description="Basic and acidic residues" evidence="10">
    <location>
        <begin position="86"/>
        <end position="103"/>
    </location>
</feature>
<keyword evidence="3" id="KW-0963">Cytoplasm</keyword>
<evidence type="ECO:0000256" key="2">
    <source>
        <dbReference type="ARBA" id="ARBA00007251"/>
    </source>
</evidence>
<evidence type="ECO:0000256" key="1">
    <source>
        <dbReference type="ARBA" id="ARBA00004514"/>
    </source>
</evidence>
<feature type="region of interest" description="Disordered" evidence="10">
    <location>
        <begin position="1"/>
        <end position="183"/>
    </location>
</feature>
<accession>A0AAN8EBA9</accession>
<dbReference type="InterPro" id="IPR042529">
    <property type="entry name" value="IF_2B-like_C"/>
</dbReference>
<keyword evidence="5" id="KW-0648">Protein biosynthesis</keyword>
<evidence type="ECO:0000313" key="12">
    <source>
        <dbReference type="Proteomes" id="UP001316803"/>
    </source>
</evidence>
<dbReference type="PANTHER" id="PTHR10233:SF14">
    <property type="entry name" value="TRANSLATION INITIATION FACTOR EIF-2B SUBUNIT DELTA"/>
    <property type="match status" value="1"/>
</dbReference>
<dbReference type="Proteomes" id="UP001316803">
    <property type="component" value="Unassembled WGS sequence"/>
</dbReference>
<dbReference type="GO" id="GO:0003743">
    <property type="term" value="F:translation initiation factor activity"/>
    <property type="evidence" value="ECO:0007669"/>
    <property type="project" value="UniProtKB-KW"/>
</dbReference>
<dbReference type="AlphaFoldDB" id="A0AAN8EBA9"/>
<dbReference type="GO" id="GO:0005829">
    <property type="term" value="C:cytosol"/>
    <property type="evidence" value="ECO:0007669"/>
    <property type="project" value="UniProtKB-SubCell"/>
</dbReference>
<evidence type="ECO:0000256" key="7">
    <source>
        <dbReference type="ARBA" id="ARBA00044356"/>
    </source>
</evidence>
<dbReference type="EMBL" id="JAKLMC020000021">
    <property type="protein sequence ID" value="KAK5951264.1"/>
    <property type="molecule type" value="Genomic_DNA"/>
</dbReference>
<dbReference type="Gene3D" id="3.40.50.10470">
    <property type="entry name" value="Translation initiation factor eif-2b, domain 2"/>
    <property type="match status" value="1"/>
</dbReference>
<organism evidence="11 12">
    <name type="scientific">Knufia fluminis</name>
    <dbReference type="NCBI Taxonomy" id="191047"/>
    <lineage>
        <taxon>Eukaryota</taxon>
        <taxon>Fungi</taxon>
        <taxon>Dikarya</taxon>
        <taxon>Ascomycota</taxon>
        <taxon>Pezizomycotina</taxon>
        <taxon>Eurotiomycetes</taxon>
        <taxon>Chaetothyriomycetidae</taxon>
        <taxon>Chaetothyriales</taxon>
        <taxon>Trichomeriaceae</taxon>
        <taxon>Knufia</taxon>
    </lineage>
</organism>
<evidence type="ECO:0000256" key="9">
    <source>
        <dbReference type="RuleBase" id="RU003814"/>
    </source>
</evidence>
<comment type="similarity">
    <text evidence="2 9">Belongs to the eIF-2B alpha/beta/delta subunits family.</text>
</comment>
<evidence type="ECO:0000256" key="6">
    <source>
        <dbReference type="ARBA" id="ARBA00044147"/>
    </source>
</evidence>
<feature type="compositionally biased region" description="Polar residues" evidence="10">
    <location>
        <begin position="1"/>
        <end position="23"/>
    </location>
</feature>
<dbReference type="SUPFAM" id="SSF100950">
    <property type="entry name" value="NagB/RpiA/CoA transferase-like"/>
    <property type="match status" value="1"/>
</dbReference>
<dbReference type="PANTHER" id="PTHR10233">
    <property type="entry name" value="TRANSLATION INITIATION FACTOR EIF-2B"/>
    <property type="match status" value="1"/>
</dbReference>
<dbReference type="InterPro" id="IPR000649">
    <property type="entry name" value="IF-2B-related"/>
</dbReference>
<evidence type="ECO:0000256" key="3">
    <source>
        <dbReference type="ARBA" id="ARBA00022490"/>
    </source>
</evidence>
<evidence type="ECO:0000256" key="4">
    <source>
        <dbReference type="ARBA" id="ARBA00022540"/>
    </source>
</evidence>
<comment type="subunit">
    <text evidence="8">Component of the translation initiation factor 2B (eIF2B) complex which is a heterodecamer of two sets of five different subunits: alpha, beta, gamma, delta and epsilon. Subunits alpha, beta and delta comprise a regulatory subcomplex and subunits epsilon and gamma comprise a catalytic subcomplex. Within the complex, the hexameric regulatory complex resides at the center, with the two heterodimeric catalytic subcomplexes bound on opposite sides.</text>
</comment>
<sequence length="579" mass="62152">MSDSAPSTNGTSIPSSNPTSSLAATPDPATIAEQTPTTNSNTEQDATSKKGAKKERPQPKHATTAENIAEAGAGVKLTGAQLKKQKAAEKAARRAEKVAEKGEQAVIEQTQPAASSRPDVKRRPSQGGSFKKEGEQLQPPQSQHKRRPSNQPPEPGAVRLPFRAGQQPSSTPQTAQPPQQKHVEKRVPLVSHLYPSARPASLTTASREIHPSVLTLALHLRSLTLAGSTARTLSLLLTLKRVIRAYTTPPSTALSRHLTTHLSHQISFLSSARPLGIAQGNAIRWLKKLISQLDPDLDDNDAKKFLCDAVDGFIREKVTLASEVIASQACSRIEASGETILVYGKSSVVEKTLLKAAKEEGKKFRVVIVDSRPLFEGRNLAKGLLRAGMREGGELEGCEVVYCLISGLADVLEQNSVTKCFLGASGMFGNGSLYSRCGTAMVAMMAKQYKVPVIVLGESLKFTAKMAVDSLSLNEVGDADALVEREESQTFTSAVLPKQEESGKKGAGKKKGGDDEQKEDEDEASKKGILESWRDQPNLYLLNLMYDVTPKDYLDMVICELGTLPPGAVPVIGVHGGDE</sequence>
<feature type="compositionally biased region" description="Polar residues" evidence="10">
    <location>
        <begin position="32"/>
        <end position="45"/>
    </location>
</feature>
<name>A0AAN8EBA9_9EURO</name>
<feature type="region of interest" description="Disordered" evidence="10">
    <location>
        <begin position="488"/>
        <end position="529"/>
    </location>
</feature>
<keyword evidence="4" id="KW-0396">Initiation factor</keyword>
<reference evidence="11 12" key="1">
    <citation type="submission" date="2022-12" db="EMBL/GenBank/DDBJ databases">
        <title>Genomic features and morphological characterization of a novel Knufia sp. strain isolated from spacecraft assembly facility.</title>
        <authorList>
            <person name="Teixeira M."/>
            <person name="Chander A.M."/>
            <person name="Stajich J.E."/>
            <person name="Venkateswaran K."/>
        </authorList>
    </citation>
    <scope>NUCLEOTIDE SEQUENCE [LARGE SCALE GENOMIC DNA]</scope>
    <source>
        <strain evidence="11 12">FJI-L2-BK-P2</strain>
    </source>
</reference>
<comment type="subcellular location">
    <subcellularLocation>
        <location evidence="1">Cytoplasm</location>
        <location evidence="1">Cytosol</location>
    </subcellularLocation>
</comment>
<comment type="caution">
    <text evidence="11">The sequence shown here is derived from an EMBL/GenBank/DDBJ whole genome shotgun (WGS) entry which is preliminary data.</text>
</comment>
<feature type="compositionally biased region" description="Low complexity" evidence="10">
    <location>
        <begin position="166"/>
        <end position="180"/>
    </location>
</feature>
<dbReference type="InterPro" id="IPR037171">
    <property type="entry name" value="NagB/RpiA_transferase-like"/>
</dbReference>
<evidence type="ECO:0000256" key="8">
    <source>
        <dbReference type="ARBA" id="ARBA00046432"/>
    </source>
</evidence>
<evidence type="ECO:0000256" key="5">
    <source>
        <dbReference type="ARBA" id="ARBA00022917"/>
    </source>
</evidence>
<gene>
    <name evidence="11" type="ORF">OHC33_007682</name>
</gene>
<dbReference type="Pfam" id="PF01008">
    <property type="entry name" value="IF-2B"/>
    <property type="match status" value="1"/>
</dbReference>